<evidence type="ECO:0000256" key="2">
    <source>
        <dbReference type="SAM" id="MobiDB-lite"/>
    </source>
</evidence>
<evidence type="ECO:0000313" key="5">
    <source>
        <dbReference type="Proteomes" id="UP000182658"/>
    </source>
</evidence>
<feature type="region of interest" description="Disordered" evidence="2">
    <location>
        <begin position="109"/>
        <end position="153"/>
    </location>
</feature>
<sequence>MDPFSALAIAAAVVQFADIGAKLVNKAWLAYRTTTPDNEEEKFKDQLAQVTRELSFLINGIEDASTTLPSPEIATPAQAQLLQICSECYDVATEFSHVIDRIRNRLDEKTRSASKARASKGTRQAEQAGSKIGSRGLSAFRPWKGSDPEKDNLSRVTSKMHQRLQYMRHRVFDSVVLCLWEDSKRTKQWELHFSKQLDALTGLIGRVDETTRRIRQEKEQQTLTMDEEDFDTQHMQRTEFVCHDLEHLIQKSRVGIYSDVDTPSDRLSASVLPLAQASQTISLPEIGSLMISFLSTPRTFSDAKAKHLREELTNFLWQKEWKLDAELAASTAVSCQTVALAISEDGGFDTIQTRESAVVNSFDDTCSWILQENPKMQDDKPMWDSFPGWLTDDHSTSRFYWITGKPASGKSTMMKFLLRNPHLRPLLGRWAEPLPLLVVSYYAWQAGSSLQKSFEGLKRTIICQALKLRPELAPIVAPRRWALFQVLKAEPEFPEWLPWEIEESFAAFLSECGKSFRLVLFIDGLDEFAVPASQVVELFKDIERRCGPGLKACVASRPWTEFDDAYNDSPMLEMHRLTRDDMMAFVRGKFQGHKGFIEQRHLYPAATDDLLTDIVDKADGVWLWVSVVVAHLLGLFASGRSTANLKQVLTALPPDLSSLYDTIWATIQADHLSDACWMMQVVRAVDGPVHWFTMWMIEEGQAGPIDVNAFRRDTKYKGIALKSMGRKLSARTKGILELSWSDDKGTGYINFIHRTAWAWVQQPEVWQRVCASSPESFNPFLVLVEAETTLLSDDKAVYMTSTEIWTAVTRTLWYASEASDNPENEDNLVRLLDSFDTVLGRLDNLIPGRMNNVFQSSSSNKHWACAYASSLIGLASQFSILPYIRNKSLSDRTQPHHQSFSNSGGLLEYAIFGYHSYFPSAARQIFCPEVPRSRRLATVQFLLDQGVVPTRMRNLKGKMASNWQEDTEYFTKVADGGERVSKAASEAFAHQHGYLYAECSALTGEGVREAFAMLVEHTYAGTIAYEEDPSRFQMSRDQSLRAFAKVVDAIYPRRTSV</sequence>
<feature type="compositionally biased region" description="Basic and acidic residues" evidence="2">
    <location>
        <begin position="144"/>
        <end position="153"/>
    </location>
</feature>
<dbReference type="PANTHER" id="PTHR10039">
    <property type="entry name" value="AMELOGENIN"/>
    <property type="match status" value="1"/>
</dbReference>
<protein>
    <recommendedName>
        <fullName evidence="3">Nephrocystin 3-like N-terminal domain-containing protein</fullName>
    </recommendedName>
</protein>
<dbReference type="InParanoid" id="A0A1J7J2J9"/>
<proteinExistence type="predicted"/>
<dbReference type="InterPro" id="IPR056884">
    <property type="entry name" value="NPHP3-like_N"/>
</dbReference>
<dbReference type="EMBL" id="KV875093">
    <property type="protein sequence ID" value="OIW34319.1"/>
    <property type="molecule type" value="Genomic_DNA"/>
</dbReference>
<dbReference type="AlphaFoldDB" id="A0A1J7J2J9"/>
<keyword evidence="1" id="KW-0677">Repeat</keyword>
<name>A0A1J7J2J9_9PEZI</name>
<dbReference type="Gene3D" id="3.40.50.300">
    <property type="entry name" value="P-loop containing nucleotide triphosphate hydrolases"/>
    <property type="match status" value="1"/>
</dbReference>
<reference evidence="4 5" key="1">
    <citation type="submission" date="2016-10" db="EMBL/GenBank/DDBJ databases">
        <title>Draft genome sequence of Coniochaeta ligniaria NRRL30616, a lignocellulolytic fungus for bioabatement of inhibitors in plant biomass hydrolysates.</title>
        <authorList>
            <consortium name="DOE Joint Genome Institute"/>
            <person name="Jimenez D.J."/>
            <person name="Hector R.E."/>
            <person name="Riley R."/>
            <person name="Sun H."/>
            <person name="Grigoriev I.V."/>
            <person name="Van Elsas J.D."/>
            <person name="Nichols N.N."/>
        </authorList>
    </citation>
    <scope>NUCLEOTIDE SEQUENCE [LARGE SCALE GENOMIC DNA]</scope>
    <source>
        <strain evidence="4 5">NRRL 30616</strain>
    </source>
</reference>
<dbReference type="STRING" id="1408157.A0A1J7J2J9"/>
<feature type="domain" description="Nephrocystin 3-like N-terminal" evidence="3">
    <location>
        <begin position="365"/>
        <end position="557"/>
    </location>
</feature>
<gene>
    <name evidence="4" type="ORF">CONLIGDRAFT_709693</name>
</gene>
<keyword evidence="5" id="KW-1185">Reference proteome</keyword>
<dbReference type="Proteomes" id="UP000182658">
    <property type="component" value="Unassembled WGS sequence"/>
</dbReference>
<evidence type="ECO:0000256" key="1">
    <source>
        <dbReference type="ARBA" id="ARBA00022737"/>
    </source>
</evidence>
<dbReference type="InterPro" id="IPR027417">
    <property type="entry name" value="P-loop_NTPase"/>
</dbReference>
<dbReference type="OrthoDB" id="443402at2759"/>
<accession>A0A1J7J2J9</accession>
<evidence type="ECO:0000259" key="3">
    <source>
        <dbReference type="Pfam" id="PF24883"/>
    </source>
</evidence>
<dbReference type="Pfam" id="PF24883">
    <property type="entry name" value="NPHP3_N"/>
    <property type="match status" value="1"/>
</dbReference>
<dbReference type="PANTHER" id="PTHR10039:SF5">
    <property type="entry name" value="NACHT DOMAIN-CONTAINING PROTEIN"/>
    <property type="match status" value="1"/>
</dbReference>
<organism evidence="4 5">
    <name type="scientific">Coniochaeta ligniaria NRRL 30616</name>
    <dbReference type="NCBI Taxonomy" id="1408157"/>
    <lineage>
        <taxon>Eukaryota</taxon>
        <taxon>Fungi</taxon>
        <taxon>Dikarya</taxon>
        <taxon>Ascomycota</taxon>
        <taxon>Pezizomycotina</taxon>
        <taxon>Sordariomycetes</taxon>
        <taxon>Sordariomycetidae</taxon>
        <taxon>Coniochaetales</taxon>
        <taxon>Coniochaetaceae</taxon>
        <taxon>Coniochaeta</taxon>
    </lineage>
</organism>
<dbReference type="SUPFAM" id="SSF52540">
    <property type="entry name" value="P-loop containing nucleoside triphosphate hydrolases"/>
    <property type="match status" value="2"/>
</dbReference>
<evidence type="ECO:0000313" key="4">
    <source>
        <dbReference type="EMBL" id="OIW34319.1"/>
    </source>
</evidence>